<name>A0A9Q9DDN5_ENSAD</name>
<dbReference type="InterPro" id="IPR036520">
    <property type="entry name" value="UPF0759_sf"/>
</dbReference>
<reference evidence="1" key="1">
    <citation type="submission" date="2022-06" db="EMBL/GenBank/DDBJ databases">
        <title>Physiological and biochemical characterization and genomic elucidation of a strain of the genus Ensifer adhaerens M8 that combines arsenic oxidation and chromium reduction.</title>
        <authorList>
            <person name="Li X."/>
            <person name="Yu c."/>
        </authorList>
    </citation>
    <scope>NUCLEOTIDE SEQUENCE</scope>
    <source>
        <strain evidence="1">M8</strain>
        <plasmid evidence="1">pB</plasmid>
    </source>
</reference>
<keyword evidence="1" id="KW-0614">Plasmid</keyword>
<evidence type="ECO:0000313" key="1">
    <source>
        <dbReference type="EMBL" id="USJ27804.1"/>
    </source>
</evidence>
<dbReference type="SUPFAM" id="SSF117396">
    <property type="entry name" value="TM1631-like"/>
    <property type="match status" value="1"/>
</dbReference>
<dbReference type="AlphaFoldDB" id="A0A9Q9DDN5"/>
<proteinExistence type="predicted"/>
<accession>A0A9Q9DDN5</accession>
<geneLocation type="plasmid" evidence="1 2">
    <name>pB</name>
</geneLocation>
<evidence type="ECO:0000313" key="2">
    <source>
        <dbReference type="Proteomes" id="UP001055460"/>
    </source>
</evidence>
<dbReference type="OrthoDB" id="9780310at2"/>
<dbReference type="InterPro" id="IPR002763">
    <property type="entry name" value="DUF72"/>
</dbReference>
<dbReference type="PANTHER" id="PTHR30348">
    <property type="entry name" value="UNCHARACTERIZED PROTEIN YECE"/>
    <property type="match status" value="1"/>
</dbReference>
<dbReference type="Proteomes" id="UP001055460">
    <property type="component" value="Plasmid pB"/>
</dbReference>
<gene>
    <name evidence="1" type="ORF">NE863_28365</name>
</gene>
<protein>
    <submittedName>
        <fullName evidence="1">DUF72 domain-containing protein</fullName>
    </submittedName>
</protein>
<dbReference type="Pfam" id="PF01904">
    <property type="entry name" value="DUF72"/>
    <property type="match status" value="1"/>
</dbReference>
<organism evidence="1 2">
    <name type="scientific">Ensifer adhaerens</name>
    <name type="common">Sinorhizobium morelense</name>
    <dbReference type="NCBI Taxonomy" id="106592"/>
    <lineage>
        <taxon>Bacteria</taxon>
        <taxon>Pseudomonadati</taxon>
        <taxon>Pseudomonadota</taxon>
        <taxon>Alphaproteobacteria</taxon>
        <taxon>Hyphomicrobiales</taxon>
        <taxon>Rhizobiaceae</taxon>
        <taxon>Sinorhizobium/Ensifer group</taxon>
        <taxon>Ensifer</taxon>
    </lineage>
</organism>
<sequence>MVERSSEELAERRARRAQRRQRQRLANIGRAEKMHALRLALGTNGGALTIPRDLLHGLHIGCSGWYYWHWKGQLYPADIPSSKWFPIYAQQFQTVELNAPFYSWPTIAAVRNWLRQAGPNFVYTVKVCELITHVRRFDDTSTLVKDFGYIADVLGPQMGCFLFQLPPSVRYSAEMLHTILAQLDPSRRNVVEFRHKSWWNDDVFDAFEKNGTIFCSCSGPRLPDALVKTCDDIYVRFHGPYQWYRHDYSDAELRIWAERIRRSGAKTVWAYFNNDRDGHAIKNAKRLSELLLEWAPL</sequence>
<dbReference type="RefSeq" id="WP_090428909.1">
    <property type="nucleotide sequence ID" value="NZ_CAXURO020000003.1"/>
</dbReference>
<dbReference type="EMBL" id="CP098809">
    <property type="protein sequence ID" value="USJ27804.1"/>
    <property type="molecule type" value="Genomic_DNA"/>
</dbReference>
<dbReference type="Gene3D" id="3.20.20.410">
    <property type="entry name" value="Protein of unknown function UPF0759"/>
    <property type="match status" value="1"/>
</dbReference>
<dbReference type="PANTHER" id="PTHR30348:SF4">
    <property type="entry name" value="DUF72 DOMAIN-CONTAINING PROTEIN"/>
    <property type="match status" value="1"/>
</dbReference>